<feature type="compositionally biased region" description="Basic residues" evidence="1">
    <location>
        <begin position="92"/>
        <end position="101"/>
    </location>
</feature>
<evidence type="ECO:0000256" key="1">
    <source>
        <dbReference type="SAM" id="MobiDB-lite"/>
    </source>
</evidence>
<name>A0AA88SCT7_TACVA</name>
<keyword evidence="2" id="KW-0812">Transmembrane</keyword>
<organism evidence="3 4">
    <name type="scientific">Tachysurus vachellii</name>
    <name type="common">Darkbarbel catfish</name>
    <name type="synonym">Pelteobagrus vachellii</name>
    <dbReference type="NCBI Taxonomy" id="175792"/>
    <lineage>
        <taxon>Eukaryota</taxon>
        <taxon>Metazoa</taxon>
        <taxon>Chordata</taxon>
        <taxon>Craniata</taxon>
        <taxon>Vertebrata</taxon>
        <taxon>Euteleostomi</taxon>
        <taxon>Actinopterygii</taxon>
        <taxon>Neopterygii</taxon>
        <taxon>Teleostei</taxon>
        <taxon>Ostariophysi</taxon>
        <taxon>Siluriformes</taxon>
        <taxon>Bagridae</taxon>
        <taxon>Tachysurus</taxon>
    </lineage>
</organism>
<feature type="transmembrane region" description="Helical" evidence="2">
    <location>
        <begin position="20"/>
        <end position="37"/>
    </location>
</feature>
<dbReference type="Proteomes" id="UP001187315">
    <property type="component" value="Unassembled WGS sequence"/>
</dbReference>
<evidence type="ECO:0000313" key="3">
    <source>
        <dbReference type="EMBL" id="KAK2834627.1"/>
    </source>
</evidence>
<gene>
    <name evidence="3" type="ORF">Q7C36_015328</name>
</gene>
<reference evidence="3" key="1">
    <citation type="submission" date="2023-08" db="EMBL/GenBank/DDBJ databases">
        <title>Pelteobagrus vachellii genome.</title>
        <authorList>
            <person name="Liu H."/>
        </authorList>
    </citation>
    <scope>NUCLEOTIDE SEQUENCE</scope>
    <source>
        <strain evidence="3">PRFRI_2022a</strain>
        <tissue evidence="3">Muscle</tissue>
    </source>
</reference>
<keyword evidence="2" id="KW-0472">Membrane</keyword>
<accession>A0AA88SCT7</accession>
<evidence type="ECO:0000256" key="2">
    <source>
        <dbReference type="SAM" id="Phobius"/>
    </source>
</evidence>
<feature type="compositionally biased region" description="Polar residues" evidence="1">
    <location>
        <begin position="54"/>
        <end position="68"/>
    </location>
</feature>
<feature type="region of interest" description="Disordered" evidence="1">
    <location>
        <begin position="40"/>
        <end position="101"/>
    </location>
</feature>
<dbReference type="AlphaFoldDB" id="A0AA88SCT7"/>
<sequence length="101" mass="11114">METFMSAVWAAVQSFSLGPLLVSVVAATAAVVIYYYVNRDDEEETTENTEDTTGSNSNISADQNTPQSPAGLVTHQMTLRPKTGMSFTKRNISNRRHSKNE</sequence>
<feature type="compositionally biased region" description="Acidic residues" evidence="1">
    <location>
        <begin position="40"/>
        <end position="50"/>
    </location>
</feature>
<keyword evidence="2" id="KW-1133">Transmembrane helix</keyword>
<evidence type="ECO:0000313" key="4">
    <source>
        <dbReference type="Proteomes" id="UP001187315"/>
    </source>
</evidence>
<comment type="caution">
    <text evidence="3">The sequence shown here is derived from an EMBL/GenBank/DDBJ whole genome shotgun (WGS) entry which is preliminary data.</text>
</comment>
<proteinExistence type="predicted"/>
<dbReference type="EMBL" id="JAVHJS010000015">
    <property type="protein sequence ID" value="KAK2834627.1"/>
    <property type="molecule type" value="Genomic_DNA"/>
</dbReference>
<keyword evidence="4" id="KW-1185">Reference proteome</keyword>
<protein>
    <submittedName>
        <fullName evidence="3">Uncharacterized protein</fullName>
    </submittedName>
</protein>